<dbReference type="AlphaFoldDB" id="A0A2I0A0N6"/>
<feature type="signal peptide" evidence="1">
    <location>
        <begin position="1"/>
        <end position="24"/>
    </location>
</feature>
<dbReference type="EMBL" id="KZ452040">
    <property type="protein sequence ID" value="PKA49113.1"/>
    <property type="molecule type" value="Genomic_DNA"/>
</dbReference>
<evidence type="ECO:0000256" key="1">
    <source>
        <dbReference type="SAM" id="SignalP"/>
    </source>
</evidence>
<feature type="chain" id="PRO_5014112334" evidence="1">
    <location>
        <begin position="25"/>
        <end position="135"/>
    </location>
</feature>
<evidence type="ECO:0000313" key="3">
    <source>
        <dbReference type="Proteomes" id="UP000236161"/>
    </source>
</evidence>
<dbReference type="Proteomes" id="UP000236161">
    <property type="component" value="Unassembled WGS sequence"/>
</dbReference>
<keyword evidence="3" id="KW-1185">Reference proteome</keyword>
<evidence type="ECO:0000313" key="2">
    <source>
        <dbReference type="EMBL" id="PKA49113.1"/>
    </source>
</evidence>
<keyword evidence="1" id="KW-0732">Signal</keyword>
<gene>
    <name evidence="2" type="ORF">AXF42_Ash010797</name>
</gene>
<name>A0A2I0A0N6_9ASPA</name>
<proteinExistence type="predicted"/>
<reference evidence="2 3" key="1">
    <citation type="journal article" date="2017" name="Nature">
        <title>The Apostasia genome and the evolution of orchids.</title>
        <authorList>
            <person name="Zhang G.Q."/>
            <person name="Liu K.W."/>
            <person name="Li Z."/>
            <person name="Lohaus R."/>
            <person name="Hsiao Y.Y."/>
            <person name="Niu S.C."/>
            <person name="Wang J.Y."/>
            <person name="Lin Y.C."/>
            <person name="Xu Q."/>
            <person name="Chen L.J."/>
            <person name="Yoshida K."/>
            <person name="Fujiwara S."/>
            <person name="Wang Z.W."/>
            <person name="Zhang Y.Q."/>
            <person name="Mitsuda N."/>
            <person name="Wang M."/>
            <person name="Liu G.H."/>
            <person name="Pecoraro L."/>
            <person name="Huang H.X."/>
            <person name="Xiao X.J."/>
            <person name="Lin M."/>
            <person name="Wu X.Y."/>
            <person name="Wu W.L."/>
            <person name="Chen Y.Y."/>
            <person name="Chang S.B."/>
            <person name="Sakamoto S."/>
            <person name="Ohme-Takagi M."/>
            <person name="Yagi M."/>
            <person name="Zeng S.J."/>
            <person name="Shen C.Y."/>
            <person name="Yeh C.M."/>
            <person name="Luo Y.B."/>
            <person name="Tsai W.C."/>
            <person name="Van de Peer Y."/>
            <person name="Liu Z.J."/>
        </authorList>
    </citation>
    <scope>NUCLEOTIDE SEQUENCE [LARGE SCALE GENOMIC DNA]</scope>
    <source>
        <strain evidence="3">cv. Shenzhen</strain>
        <tissue evidence="2">Stem</tissue>
    </source>
</reference>
<protein>
    <submittedName>
        <fullName evidence="2">Uncharacterized protein</fullName>
    </submittedName>
</protein>
<sequence length="135" mass="15222">MASRLLSHTAVPVLILCCVVPVMSKMPDDYTSIREDQELVEKICSIGFKVFDKFHGKTRGTIHSPEALVAGMLFDLDRNSLRFYAKFKGLLRKDITATVEILYAMRPGFHVDLHVKNLDITSVKLVSFKVDHDGL</sequence>
<organism evidence="2 3">
    <name type="scientific">Apostasia shenzhenica</name>
    <dbReference type="NCBI Taxonomy" id="1088818"/>
    <lineage>
        <taxon>Eukaryota</taxon>
        <taxon>Viridiplantae</taxon>
        <taxon>Streptophyta</taxon>
        <taxon>Embryophyta</taxon>
        <taxon>Tracheophyta</taxon>
        <taxon>Spermatophyta</taxon>
        <taxon>Magnoliopsida</taxon>
        <taxon>Liliopsida</taxon>
        <taxon>Asparagales</taxon>
        <taxon>Orchidaceae</taxon>
        <taxon>Apostasioideae</taxon>
        <taxon>Apostasia</taxon>
    </lineage>
</organism>
<accession>A0A2I0A0N6</accession>